<dbReference type="InterPro" id="IPR002694">
    <property type="entry name" value="Znf_CHC2"/>
</dbReference>
<comment type="caution">
    <text evidence="2">The sequence shown here is derived from an EMBL/GenBank/DDBJ whole genome shotgun (WGS) entry which is preliminary data.</text>
</comment>
<sequence length="1009" mass="117477">MGIKKNCIDRIIERSERNPQDLVEIITSFSPEPRKEGASWKTACPLCGAEHALIITPGKRIFKCFNCNDLSGKRPLDYLMKGQRMSFPDAIEWLANYYGILLEYDVPVRKKPANDGSQKESFCRRMLRESGLTEQDVTATVCDISDSHSKFKQRTFTPGTVNSRGEIDESGDDAVIHYYDLDGRPVRYVNPKDKTGTEKTYYRVRFQYPSEHLDGNKREMKYKSPAGAPTFIYIPQKIRTLYQTKKDIPVLFIQEGEKKAEKACKHGIDSIAISGIQNLGYKGTLPEEIVKLVEVCHVKEVVFLLDSDCFDLTSHIRVDDPIDRRPKNFFYAVKNYKEYFNKLKNRELYVELYFGYVLKNAAGDKGVDDLLANTLKGHEEDLLKDIDYARNEKQMTGQYVQLHKITTATDSKIMEIWKLQNSKDFCQRYFDQLKDLPEFTFGRRKYRFTVDGQLENAQPVEADEQFWKVTYKKNQDTSEYYFCYTGCKNFLEHRGFYRYKRPDGEFDFIHIEKPVIRTVRYWEIGDFVKEFTKDCLQKDILEMLLKGGNQYFGPAMLTMLTFYDPNFPMPTRGVQRFYFRDNWWHITSDAITVQEYPQLHEMIWDEQRKRGYCPPQLPPLIDVRKTADDNFEYTITPTGAKCHFLKFLENASNFTWRKDNPEPGELAENAQHLISKLAAFGFLVSTAKDKSISKAVIGMDGKQSEVGVSNGRSGKSLLGEAVKMVTTSKYYNGKDLSSRNGNQFTWDGVNEKTKVVFIDDAMKDFDFEMLFGLITGDWPVNPKGEKSYTLPFALSPKIYLTTNHAIGGFGASFIDRQWPIAFSDYYNDTHKPVDDFGLLFFDEWDTEQWDLFWNLVAQSVQIYFRFGYVPAPGERLEMRKLRQDIGEEFILWADEYFSDESHLNTELKRKEIYEEFLSYVGTEKKKFYTAQSFKAKLKFYCKFRDYFFNPECYNPITGAYRSVDKDGRPQLDIKRGGTEYFTIGTPDYYDIHTMPDMFNEIEADDSFPA</sequence>
<accession>A0A9D9HL58</accession>
<dbReference type="SUPFAM" id="SSF57783">
    <property type="entry name" value="Zinc beta-ribbon"/>
    <property type="match status" value="1"/>
</dbReference>
<name>A0A9D9HL58_9BACT</name>
<reference evidence="2" key="2">
    <citation type="journal article" date="2021" name="PeerJ">
        <title>Extensive microbial diversity within the chicken gut microbiome revealed by metagenomics and culture.</title>
        <authorList>
            <person name="Gilroy R."/>
            <person name="Ravi A."/>
            <person name="Getino M."/>
            <person name="Pursley I."/>
            <person name="Horton D.L."/>
            <person name="Alikhan N.F."/>
            <person name="Baker D."/>
            <person name="Gharbi K."/>
            <person name="Hall N."/>
            <person name="Watson M."/>
            <person name="Adriaenssens E.M."/>
            <person name="Foster-Nyarko E."/>
            <person name="Jarju S."/>
            <person name="Secka A."/>
            <person name="Antonio M."/>
            <person name="Oren A."/>
            <person name="Chaudhuri R.R."/>
            <person name="La Ragione R."/>
            <person name="Hildebrand F."/>
            <person name="Pallen M.J."/>
        </authorList>
    </citation>
    <scope>NUCLEOTIDE SEQUENCE</scope>
    <source>
        <strain evidence="2">B1-3475</strain>
    </source>
</reference>
<dbReference type="GO" id="GO:0006260">
    <property type="term" value="P:DNA replication"/>
    <property type="evidence" value="ECO:0007669"/>
    <property type="project" value="InterPro"/>
</dbReference>
<dbReference type="Proteomes" id="UP000823617">
    <property type="component" value="Unassembled WGS sequence"/>
</dbReference>
<dbReference type="AlphaFoldDB" id="A0A9D9HL58"/>
<proteinExistence type="predicted"/>
<feature type="domain" description="Zinc finger CHC2-type" evidence="1">
    <location>
        <begin position="18"/>
        <end position="104"/>
    </location>
</feature>
<protein>
    <submittedName>
        <fullName evidence="2">DNA primase</fullName>
    </submittedName>
</protein>
<gene>
    <name evidence="2" type="ORF">IAC08_05600</name>
</gene>
<dbReference type="EMBL" id="JADIMK010000058">
    <property type="protein sequence ID" value="MBO8455860.1"/>
    <property type="molecule type" value="Genomic_DNA"/>
</dbReference>
<dbReference type="GO" id="GO:0003677">
    <property type="term" value="F:DNA binding"/>
    <property type="evidence" value="ECO:0007669"/>
    <property type="project" value="InterPro"/>
</dbReference>
<dbReference type="InterPro" id="IPR036977">
    <property type="entry name" value="DNA_primase_Znf_CHC2"/>
</dbReference>
<evidence type="ECO:0000259" key="1">
    <source>
        <dbReference type="Pfam" id="PF01807"/>
    </source>
</evidence>
<dbReference type="GO" id="GO:0003899">
    <property type="term" value="F:DNA-directed RNA polymerase activity"/>
    <property type="evidence" value="ECO:0007669"/>
    <property type="project" value="InterPro"/>
</dbReference>
<dbReference type="Pfam" id="PF01807">
    <property type="entry name" value="Zn_ribbon_DnaG"/>
    <property type="match status" value="1"/>
</dbReference>
<evidence type="ECO:0000313" key="3">
    <source>
        <dbReference type="Proteomes" id="UP000823617"/>
    </source>
</evidence>
<reference evidence="2" key="1">
    <citation type="submission" date="2020-10" db="EMBL/GenBank/DDBJ databases">
        <authorList>
            <person name="Gilroy R."/>
        </authorList>
    </citation>
    <scope>NUCLEOTIDE SEQUENCE</scope>
    <source>
        <strain evidence="2">B1-3475</strain>
    </source>
</reference>
<organism evidence="2 3">
    <name type="scientific">Candidatus Cryptobacteroides intestinigallinarum</name>
    <dbReference type="NCBI Taxonomy" id="2840767"/>
    <lineage>
        <taxon>Bacteria</taxon>
        <taxon>Pseudomonadati</taxon>
        <taxon>Bacteroidota</taxon>
        <taxon>Bacteroidia</taxon>
        <taxon>Bacteroidales</taxon>
        <taxon>Candidatus Cryptobacteroides</taxon>
    </lineage>
</organism>
<dbReference type="GO" id="GO:0008270">
    <property type="term" value="F:zinc ion binding"/>
    <property type="evidence" value="ECO:0007669"/>
    <property type="project" value="InterPro"/>
</dbReference>
<dbReference type="Gene3D" id="3.90.580.10">
    <property type="entry name" value="Zinc finger, CHC2-type domain"/>
    <property type="match status" value="1"/>
</dbReference>
<evidence type="ECO:0000313" key="2">
    <source>
        <dbReference type="EMBL" id="MBO8455860.1"/>
    </source>
</evidence>